<evidence type="ECO:0000313" key="4">
    <source>
        <dbReference type="Proteomes" id="UP001597187"/>
    </source>
</evidence>
<dbReference type="Pfam" id="PF00378">
    <property type="entry name" value="ECH_1"/>
    <property type="match status" value="1"/>
</dbReference>
<dbReference type="PANTHER" id="PTHR43459">
    <property type="entry name" value="ENOYL-COA HYDRATASE"/>
    <property type="match status" value="1"/>
</dbReference>
<dbReference type="PANTHER" id="PTHR43459:SF1">
    <property type="entry name" value="EG:BACN32G11.4 PROTEIN"/>
    <property type="match status" value="1"/>
</dbReference>
<name>A0ABD6ATU7_9EURY</name>
<protein>
    <submittedName>
        <fullName evidence="3">Enoyl-CoA hydratase-related protein</fullName>
    </submittedName>
</protein>
<dbReference type="Gene3D" id="3.90.226.10">
    <property type="entry name" value="2-enoyl-CoA Hydratase, Chain A, domain 1"/>
    <property type="match status" value="1"/>
</dbReference>
<accession>A0ABD6ATU7</accession>
<dbReference type="AlphaFoldDB" id="A0ABD6ATU7"/>
<reference evidence="3 4" key="1">
    <citation type="journal article" date="2019" name="Int. J. Syst. Evol. Microbiol.">
        <title>The Global Catalogue of Microorganisms (GCM) 10K type strain sequencing project: providing services to taxonomists for standard genome sequencing and annotation.</title>
        <authorList>
            <consortium name="The Broad Institute Genomics Platform"/>
            <consortium name="The Broad Institute Genome Sequencing Center for Infectious Disease"/>
            <person name="Wu L."/>
            <person name="Ma J."/>
        </authorList>
    </citation>
    <scope>NUCLEOTIDE SEQUENCE [LARGE SCALE GENOMIC DNA]</scope>
    <source>
        <strain evidence="3 4">CGMCC 1.12563</strain>
    </source>
</reference>
<organism evidence="3 4">
    <name type="scientific">Halomarina rubra</name>
    <dbReference type="NCBI Taxonomy" id="2071873"/>
    <lineage>
        <taxon>Archaea</taxon>
        <taxon>Methanobacteriati</taxon>
        <taxon>Methanobacteriota</taxon>
        <taxon>Stenosarchaea group</taxon>
        <taxon>Halobacteria</taxon>
        <taxon>Halobacteriales</taxon>
        <taxon>Natronomonadaceae</taxon>
        <taxon>Halomarina</taxon>
    </lineage>
</organism>
<dbReference type="SUPFAM" id="SSF52096">
    <property type="entry name" value="ClpP/crotonase"/>
    <property type="match status" value="1"/>
</dbReference>
<dbReference type="Proteomes" id="UP001597187">
    <property type="component" value="Unassembled WGS sequence"/>
</dbReference>
<keyword evidence="4" id="KW-1185">Reference proteome</keyword>
<comment type="caution">
    <text evidence="3">The sequence shown here is derived from an EMBL/GenBank/DDBJ whole genome shotgun (WGS) entry which is preliminary data.</text>
</comment>
<dbReference type="InterPro" id="IPR001753">
    <property type="entry name" value="Enoyl-CoA_hydra/iso"/>
</dbReference>
<dbReference type="Gene3D" id="1.10.12.10">
    <property type="entry name" value="Lyase 2-enoyl-coa Hydratase, Chain A, domain 2"/>
    <property type="match status" value="1"/>
</dbReference>
<evidence type="ECO:0000256" key="2">
    <source>
        <dbReference type="SAM" id="MobiDB-lite"/>
    </source>
</evidence>
<evidence type="ECO:0000256" key="1">
    <source>
        <dbReference type="RuleBase" id="RU003707"/>
    </source>
</evidence>
<comment type="similarity">
    <text evidence="1">Belongs to the enoyl-CoA hydratase/isomerase family.</text>
</comment>
<dbReference type="InterPro" id="IPR018376">
    <property type="entry name" value="Enoyl-CoA_hyd/isom_CS"/>
</dbReference>
<dbReference type="PROSITE" id="PS00166">
    <property type="entry name" value="ENOYL_COA_HYDRATASE"/>
    <property type="match status" value="1"/>
</dbReference>
<sequence>MSEDAVLLDIEAEVATLTLNRPDMRNAITHEVSNAMLDALDEVEDSDARALVVTGSGGSFSAGGDINAMMARMSGQATLAESVRRIHQDTSRAIERVATFHLPTVAKIDGVAFGAGANLALACDIQLASAEARMSFGFRQVGLAVDTGTSYFLPRIVGLNKAKELVFTGELLDAEEAHELGLFNHVYTEEFEAEVEAFVAQIAQGPTVALETSKRALNQGLDATLDQAMTREAAHQAAVFETHDHEEGAEAFMGKRDPDFKGE</sequence>
<dbReference type="CDD" id="cd06558">
    <property type="entry name" value="crotonase-like"/>
    <property type="match status" value="1"/>
</dbReference>
<dbReference type="EMBL" id="JBHUDC010000002">
    <property type="protein sequence ID" value="MFD1512354.1"/>
    <property type="molecule type" value="Genomic_DNA"/>
</dbReference>
<gene>
    <name evidence="3" type="ORF">ACFSBT_03555</name>
</gene>
<feature type="region of interest" description="Disordered" evidence="2">
    <location>
        <begin position="244"/>
        <end position="263"/>
    </location>
</feature>
<dbReference type="InterPro" id="IPR029045">
    <property type="entry name" value="ClpP/crotonase-like_dom_sf"/>
</dbReference>
<evidence type="ECO:0000313" key="3">
    <source>
        <dbReference type="EMBL" id="MFD1512354.1"/>
    </source>
</evidence>
<proteinExistence type="inferred from homology"/>
<dbReference type="InterPro" id="IPR014748">
    <property type="entry name" value="Enoyl-CoA_hydra_C"/>
</dbReference>
<dbReference type="RefSeq" id="WP_250872334.1">
    <property type="nucleotide sequence ID" value="NZ_JALXFV010000002.1"/>
</dbReference>